<evidence type="ECO:0000256" key="1">
    <source>
        <dbReference type="ARBA" id="ARBA00004167"/>
    </source>
</evidence>
<keyword evidence="4" id="KW-0472">Membrane</keyword>
<evidence type="ECO:0000313" key="7">
    <source>
        <dbReference type="Proteomes" id="UP000249873"/>
    </source>
</evidence>
<keyword evidence="3" id="KW-1133">Transmembrane helix</keyword>
<comment type="subcellular location">
    <subcellularLocation>
        <location evidence="1">Membrane</location>
        <topology evidence="1">Single-pass membrane protein</topology>
    </subcellularLocation>
</comment>
<reference evidence="6 7" key="1">
    <citation type="submission" date="2018-05" db="EMBL/GenBank/DDBJ databases">
        <title>Complete genome sequence of Arcticibacterium luteifluviistationis SM1504T, a cytophagaceae bacterium isolated from Arctic surface seawater.</title>
        <authorList>
            <person name="Li Y."/>
            <person name="Qin Q.-L."/>
        </authorList>
    </citation>
    <scope>NUCLEOTIDE SEQUENCE [LARGE SCALE GENOMIC DNA]</scope>
    <source>
        <strain evidence="6 7">SM1504</strain>
    </source>
</reference>
<dbReference type="GO" id="GO:0090313">
    <property type="term" value="P:regulation of protein targeting to membrane"/>
    <property type="evidence" value="ECO:0007669"/>
    <property type="project" value="TreeGrafter"/>
</dbReference>
<evidence type="ECO:0000256" key="2">
    <source>
        <dbReference type="ARBA" id="ARBA00022692"/>
    </source>
</evidence>
<dbReference type="PANTHER" id="PTHR30441">
    <property type="entry name" value="DUF748 DOMAIN-CONTAINING PROTEIN"/>
    <property type="match status" value="1"/>
</dbReference>
<dbReference type="Proteomes" id="UP000249873">
    <property type="component" value="Chromosome"/>
</dbReference>
<dbReference type="EMBL" id="CP029480">
    <property type="protein sequence ID" value="AWV97782.1"/>
    <property type="molecule type" value="Genomic_DNA"/>
</dbReference>
<dbReference type="PANTHER" id="PTHR30441:SF8">
    <property type="entry name" value="DUF748 DOMAIN-CONTAINING PROTEIN"/>
    <property type="match status" value="1"/>
</dbReference>
<feature type="domain" description="Translocation and assembly module TamB C-terminal" evidence="5">
    <location>
        <begin position="1027"/>
        <end position="1460"/>
    </location>
</feature>
<evidence type="ECO:0000256" key="4">
    <source>
        <dbReference type="ARBA" id="ARBA00023136"/>
    </source>
</evidence>
<keyword evidence="7" id="KW-1185">Reference proteome</keyword>
<keyword evidence="2" id="KW-0812">Transmembrane</keyword>
<dbReference type="InterPro" id="IPR052894">
    <property type="entry name" value="AsmA-related"/>
</dbReference>
<dbReference type="GO" id="GO:0005886">
    <property type="term" value="C:plasma membrane"/>
    <property type="evidence" value="ECO:0007669"/>
    <property type="project" value="TreeGrafter"/>
</dbReference>
<evidence type="ECO:0000313" key="6">
    <source>
        <dbReference type="EMBL" id="AWV97782.1"/>
    </source>
</evidence>
<evidence type="ECO:0000256" key="3">
    <source>
        <dbReference type="ARBA" id="ARBA00022989"/>
    </source>
</evidence>
<gene>
    <name evidence="6" type="ORF">DJ013_06205</name>
</gene>
<name>A0A2Z4G989_9BACT</name>
<dbReference type="OrthoDB" id="9811276at2"/>
<sequence>MGALFFYALQYSDFQTDMSQKAANWLSEKLGSKVTVGNVQISWLDEVRLEDVNIKDLQGRDMIYVREVYVNCKTNFTLRGDRVINFDNNLDFVMLKEPDVKLIREEDGTLNIDAWIKKAASLKAKRDTLSPRVTKPFTIDEAVIQNGTFQLSDAYKDRYPDELFDYSNFQIKNITGNVKDFFIHRDTITFHGTNIKGLEPRSNLAIKGIDTDFFYSKKQILLQNLEAKINNSVIKDFIGMYYDKPSDLNRFNTEVRLKANLKNSVFDSQDLGRLATTMYSYNENYRVDANLTGLVSDLYFENAKVGFGEQSYLAGKGHFKGFPDVKNAFYHMEVSPSFINAPDAKQYAGEGNYKEYVEKFGKVNFEGLFKGTFVDFFTDAKINSSNLGLVNGKLLYEIEPVTKLPTYNTDIVQSRVSLGKLTGNDKLKDISFKGKLIGAGYSIDNASFDMDGLIDQIWFNNYNFRNIKVNGLLRQSVFDGNVVVNDPNLSASVKGRVDFNPEQNQFRINGQIDKSNLMPLGFTDEPIQLITEFNFDFDGNKLDNWLGQAAFKNTFVNREDRNLVIDDLTFLSKNDKNQRMMGIRTEYFDGDISGEFVPSVLLADLMELQKEYGLFFSGTADERERYYKTKVKDSLKLDYAAHYAVDVKDTKDFFAFFNPEVSVNEGMQVSGDIKIQSTSQVSLYTTVDTLIYKGNTFYNNELDFYSSKSAFSPDVLTSLILSSEEQKLSSEVETENLQLNGSWGGSKKISFDGGIRQKDSKNRALLFGDLSFLKNGFAISINPRNSFVDLLDFKWGFDKENQITVFGSEIQFEDFRVSNKEQSLALSGFVSEDSTKQLFAAINQFDLRALEPLAALRIEGVADGDVSISNYYRNPILLSNVVVSELVYKDILVGDVNAVIDWDRFLGKVKIDSKIEREGVKILDVAGTYDPNSDNGMNLTADLDNANLIILGTFVDNIFSDLGGYANGELSITGRPRDPIIRGDVKIEDGQLKINSTGSYLYFSDIIKFTEEGFVADKGGFKVYDAKNNGNEAYLEGGIFNGGGGNFMMGLHAYIKDSDGFRLLNTGVNDNDAFYGNAFASGDIHLTGDFSDILITGNLVSKPRSKVTIPLDGAASVDTEVEAIPFATNPNEEQEDGEKKKVINRNLNGVRVSFNLTVTPEAEVEILMDRSNNDKINAFGNARLSFDYDSRNNDFTMSGPYEVVSGKYDFSFQNLASLRKFEILEGSRISWSGDPYNAILAIKASYQTNIDMSGIWSTETTDSEVDNTRYPVNVTVNITDDLQAPNIGYEINFEENQIPSRHQTDLLAFEQRLRDNEQLLSRNVSSVIAFNKLFPENNIRDAFDQQFLIDNINSMLSNQIGNLASKLDPNLEVGVLLGDFRQNLLNNMQLNFSYKFLNNRAKLSGKSSYSNGLDNATTFSATQGQLSVGGELEYLLSEDGIWKLKVHSRSVPNSNYSFLNATTGNVTVSGASILFSRNFNSFFNKKPNKIPIGVGKKEEEGDVDVVPEISFAD</sequence>
<dbReference type="InterPro" id="IPR007452">
    <property type="entry name" value="TamB_C"/>
</dbReference>
<dbReference type="Pfam" id="PF04357">
    <property type="entry name" value="TamB"/>
    <property type="match status" value="1"/>
</dbReference>
<accession>A0A2Z4G989</accession>
<protein>
    <recommendedName>
        <fullName evidence="5">Translocation and assembly module TamB C-terminal domain-containing protein</fullName>
    </recommendedName>
</protein>
<evidence type="ECO:0000259" key="5">
    <source>
        <dbReference type="Pfam" id="PF04357"/>
    </source>
</evidence>
<dbReference type="KEGG" id="als:DJ013_06205"/>
<organism evidence="6 7">
    <name type="scientific">Arcticibacterium luteifluviistationis</name>
    <dbReference type="NCBI Taxonomy" id="1784714"/>
    <lineage>
        <taxon>Bacteria</taxon>
        <taxon>Pseudomonadati</taxon>
        <taxon>Bacteroidota</taxon>
        <taxon>Cytophagia</taxon>
        <taxon>Cytophagales</taxon>
        <taxon>Leadbetterellaceae</taxon>
        <taxon>Arcticibacterium</taxon>
    </lineage>
</organism>
<proteinExistence type="predicted"/>